<protein>
    <submittedName>
        <fullName evidence="2">Class I SAM-dependent methyltransferase</fullName>
    </submittedName>
</protein>
<dbReference type="Proteomes" id="UP000186851">
    <property type="component" value="Chromosome"/>
</dbReference>
<name>A0AAF0D2F5_ODILC</name>
<dbReference type="InterPro" id="IPR041698">
    <property type="entry name" value="Methyltransf_25"/>
</dbReference>
<dbReference type="EMBL" id="CP091871">
    <property type="protein sequence ID" value="WEU40384.1"/>
    <property type="molecule type" value="Genomic_DNA"/>
</dbReference>
<dbReference type="GO" id="GO:0016435">
    <property type="term" value="F:rRNA (guanine) methyltransferase activity"/>
    <property type="evidence" value="ECO:0007669"/>
    <property type="project" value="InterPro"/>
</dbReference>
<reference evidence="2" key="2">
    <citation type="journal article" date="2022" name="Nat. Microbiol.">
        <title>A closed Candidatus Odinarchaeum chromosome exposes Asgard archaeal viruses.</title>
        <authorList>
            <person name="Tamarit D."/>
            <person name="Caceres E.F."/>
            <person name="Krupovic M."/>
            <person name="Nijland R."/>
            <person name="Eme L."/>
            <person name="Robinson N.P."/>
            <person name="Ettema T.J.G."/>
        </authorList>
    </citation>
    <scope>NUCLEOTIDE SEQUENCE</scope>
    <source>
        <strain evidence="2">LCB_4</strain>
    </source>
</reference>
<evidence type="ECO:0000259" key="1">
    <source>
        <dbReference type="Pfam" id="PF13649"/>
    </source>
</evidence>
<gene>
    <name evidence="2" type="ORF">OdinLCB4_000165</name>
</gene>
<proteinExistence type="predicted"/>
<reference evidence="2" key="1">
    <citation type="journal article" date="2017" name="Nature">
        <title>Asgard archaea illuminate the origin of eukaryotic cellular complexity.</title>
        <authorList>
            <person name="Zaremba-Niedzwiedzka K."/>
            <person name="Caceres E.F."/>
            <person name="Saw J.H."/>
            <person name="Backstrom D."/>
            <person name="Juzokaite L."/>
            <person name="Vancaester E."/>
            <person name="Seitz K.W."/>
            <person name="Anantharaman K."/>
            <person name="Starnawski P."/>
            <person name="Kjeldsen K.U."/>
            <person name="Scott M.B."/>
            <person name="Nunoura T."/>
            <person name="Banfield J.F."/>
            <person name="Schramm A."/>
            <person name="Baker B.J."/>
            <person name="Spang A."/>
            <person name="Ettema T.J.G."/>
        </authorList>
    </citation>
    <scope>NUCLEOTIDE SEQUENCE</scope>
    <source>
        <strain evidence="2">LCB_4</strain>
    </source>
</reference>
<organism evidence="2 3">
    <name type="scientific">Odinarchaeota yellowstonii (strain LCB_4)</name>
    <dbReference type="NCBI Taxonomy" id="1841599"/>
    <lineage>
        <taxon>Archaea</taxon>
        <taxon>Promethearchaeati</taxon>
        <taxon>Candidatus Odinarchaeota</taxon>
        <taxon>Candidatus Odinarchaeia</taxon>
        <taxon>Candidatus Odinarchaeales</taxon>
        <taxon>Candidatus Odinarchaeaceae</taxon>
        <taxon>Candidatus Odinarchaeum</taxon>
    </lineage>
</organism>
<keyword evidence="2" id="KW-0489">Methyltransferase</keyword>
<evidence type="ECO:0000313" key="2">
    <source>
        <dbReference type="EMBL" id="WEU40384.1"/>
    </source>
</evidence>
<dbReference type="InterPro" id="IPR029063">
    <property type="entry name" value="SAM-dependent_MTases_sf"/>
</dbReference>
<dbReference type="GO" id="GO:0070476">
    <property type="term" value="P:rRNA (guanine-N7)-methylation"/>
    <property type="evidence" value="ECO:0007669"/>
    <property type="project" value="InterPro"/>
</dbReference>
<sequence length="195" mass="22451">MPDKLGIEAKDFFNEEKAKSYEYNKNVTEIQLKIAERIRELIKLPCEAIILELGCGTGVTSNYFKKTSRVIGLDISVEMLKYAKNKNVEAVNADFKNIPFRDKVFTNIISISSLQWIWGSTPRQVIQKYTSIIKEIKRLIQIGGEVGIQFYPQSEEEFKLVAELFKKEGFTGGIIIDEPNNPRKIKKYLILKIIR</sequence>
<dbReference type="InterPro" id="IPR039769">
    <property type="entry name" value="Bud23-like"/>
</dbReference>
<dbReference type="KEGG" id="oyw:OdinLCB4_000165"/>
<dbReference type="PANTHER" id="PTHR12734">
    <property type="entry name" value="METHYLTRANSFERASE-RELATED"/>
    <property type="match status" value="1"/>
</dbReference>
<feature type="domain" description="Methyltransferase" evidence="1">
    <location>
        <begin position="50"/>
        <end position="134"/>
    </location>
</feature>
<dbReference type="Pfam" id="PF13649">
    <property type="entry name" value="Methyltransf_25"/>
    <property type="match status" value="1"/>
</dbReference>
<accession>A0AAF0D2F5</accession>
<dbReference type="PANTHER" id="PTHR12734:SF0">
    <property type="entry name" value="18S RRNA (GUANINE-N(7))-METHYLTRANSFERASE-RELATED"/>
    <property type="match status" value="1"/>
</dbReference>
<evidence type="ECO:0000313" key="3">
    <source>
        <dbReference type="Proteomes" id="UP000186851"/>
    </source>
</evidence>
<dbReference type="CDD" id="cd02440">
    <property type="entry name" value="AdoMet_MTases"/>
    <property type="match status" value="1"/>
</dbReference>
<dbReference type="SUPFAM" id="SSF53335">
    <property type="entry name" value="S-adenosyl-L-methionine-dependent methyltransferases"/>
    <property type="match status" value="1"/>
</dbReference>
<keyword evidence="2" id="KW-0808">Transferase</keyword>
<dbReference type="Gene3D" id="3.40.50.150">
    <property type="entry name" value="Vaccinia Virus protein VP39"/>
    <property type="match status" value="1"/>
</dbReference>
<dbReference type="AlphaFoldDB" id="A0AAF0D2F5"/>